<evidence type="ECO:0000313" key="1">
    <source>
        <dbReference type="EMBL" id="KFN45386.1"/>
    </source>
</evidence>
<dbReference type="Proteomes" id="UP000029392">
    <property type="component" value="Unassembled WGS sequence"/>
</dbReference>
<accession>A0A091B133</accession>
<sequence length="74" mass="7957">MAFEECDHLARQRCADGGSLLGIKGADGLSQEASQVERDAVGGFVCVYGPGFNYQLLADRAEAFGESVRQELFV</sequence>
<gene>
    <name evidence="1" type="ORF">N790_10015</name>
</gene>
<protein>
    <submittedName>
        <fullName evidence="1">Uncharacterized protein</fullName>
    </submittedName>
</protein>
<evidence type="ECO:0000313" key="2">
    <source>
        <dbReference type="Proteomes" id="UP000029392"/>
    </source>
</evidence>
<keyword evidence="2" id="KW-1185">Reference proteome</keyword>
<dbReference type="AlphaFoldDB" id="A0A091B133"/>
<organism evidence="1 2">
    <name type="scientific">Arenimonas malthae CC-JY-1</name>
    <dbReference type="NCBI Taxonomy" id="1384054"/>
    <lineage>
        <taxon>Bacteria</taxon>
        <taxon>Pseudomonadati</taxon>
        <taxon>Pseudomonadota</taxon>
        <taxon>Gammaproteobacteria</taxon>
        <taxon>Lysobacterales</taxon>
        <taxon>Lysobacteraceae</taxon>
        <taxon>Arenimonas</taxon>
    </lineage>
</organism>
<reference evidence="1 2" key="1">
    <citation type="submission" date="2013-09" db="EMBL/GenBank/DDBJ databases">
        <title>Genome sequencing of Arenimonas malthae.</title>
        <authorList>
            <person name="Chen F."/>
            <person name="Wang G."/>
        </authorList>
    </citation>
    <scope>NUCLEOTIDE SEQUENCE [LARGE SCALE GENOMIC DNA]</scope>
    <source>
        <strain evidence="1 2">CC-JY-1</strain>
    </source>
</reference>
<dbReference type="EMBL" id="AVCH01000183">
    <property type="protein sequence ID" value="KFN45386.1"/>
    <property type="molecule type" value="Genomic_DNA"/>
</dbReference>
<dbReference type="STRING" id="1384054.N790_10015"/>
<comment type="caution">
    <text evidence="1">The sequence shown here is derived from an EMBL/GenBank/DDBJ whole genome shotgun (WGS) entry which is preliminary data.</text>
</comment>
<name>A0A091B133_9GAMM</name>
<proteinExistence type="predicted"/>